<dbReference type="GO" id="GO:0003700">
    <property type="term" value="F:DNA-binding transcription factor activity"/>
    <property type="evidence" value="ECO:0007669"/>
    <property type="project" value="InterPro"/>
</dbReference>
<dbReference type="SMART" id="SM00347">
    <property type="entry name" value="HTH_MARR"/>
    <property type="match status" value="1"/>
</dbReference>
<dbReference type="AlphaFoldDB" id="A0A941EU97"/>
<keyword evidence="3" id="KW-1185">Reference proteome</keyword>
<organism evidence="2 3">
    <name type="scientific">Actinospica durhamensis</name>
    <dbReference type="NCBI Taxonomy" id="1508375"/>
    <lineage>
        <taxon>Bacteria</taxon>
        <taxon>Bacillati</taxon>
        <taxon>Actinomycetota</taxon>
        <taxon>Actinomycetes</taxon>
        <taxon>Catenulisporales</taxon>
        <taxon>Actinospicaceae</taxon>
        <taxon>Actinospica</taxon>
    </lineage>
</organism>
<dbReference type="Pfam" id="PF12802">
    <property type="entry name" value="MarR_2"/>
    <property type="match status" value="1"/>
</dbReference>
<dbReference type="InterPro" id="IPR039422">
    <property type="entry name" value="MarR/SlyA-like"/>
</dbReference>
<dbReference type="Gene3D" id="1.10.10.10">
    <property type="entry name" value="Winged helix-like DNA-binding domain superfamily/Winged helix DNA-binding domain"/>
    <property type="match status" value="1"/>
</dbReference>
<dbReference type="SUPFAM" id="SSF46785">
    <property type="entry name" value="Winged helix' DNA-binding domain"/>
    <property type="match status" value="1"/>
</dbReference>
<name>A0A941EU97_9ACTN</name>
<gene>
    <name evidence="2" type="ORF">KDL01_29005</name>
</gene>
<dbReference type="EMBL" id="JAGSOG010000198">
    <property type="protein sequence ID" value="MBR7837353.1"/>
    <property type="molecule type" value="Genomic_DNA"/>
</dbReference>
<protein>
    <submittedName>
        <fullName evidence="2">MarR family transcriptional regulator</fullName>
    </submittedName>
</protein>
<proteinExistence type="predicted"/>
<evidence type="ECO:0000313" key="2">
    <source>
        <dbReference type="EMBL" id="MBR7837353.1"/>
    </source>
</evidence>
<dbReference type="InterPro" id="IPR036388">
    <property type="entry name" value="WH-like_DNA-bd_sf"/>
</dbReference>
<dbReference type="InterPro" id="IPR036390">
    <property type="entry name" value="WH_DNA-bd_sf"/>
</dbReference>
<evidence type="ECO:0000313" key="3">
    <source>
        <dbReference type="Proteomes" id="UP000675781"/>
    </source>
</evidence>
<accession>A0A941EU97</accession>
<reference evidence="2" key="1">
    <citation type="submission" date="2021-04" db="EMBL/GenBank/DDBJ databases">
        <title>Genome based classification of Actinospica acidithermotolerans sp. nov., an actinobacterium isolated from an Indonesian hot spring.</title>
        <authorList>
            <person name="Kusuma A.B."/>
            <person name="Putra K.E."/>
            <person name="Nafisah S."/>
            <person name="Loh J."/>
            <person name="Nouioui I."/>
            <person name="Goodfellow M."/>
        </authorList>
    </citation>
    <scope>NUCLEOTIDE SEQUENCE</scope>
    <source>
        <strain evidence="2">CSCA 57</strain>
    </source>
</reference>
<dbReference type="InterPro" id="IPR000835">
    <property type="entry name" value="HTH_MarR-typ"/>
</dbReference>
<sequence length="149" mass="16848">MPAAAAPPTRLHRLPSRLLNQNANRADRLASERLSAVGAHKWHYAVLSSLEESGPASQAELSRRTGIYRSDMVALLNELAQQDYVQRAPDPDDRRRNVVLITDAGRTRLDELARLIKQIEDELLAPFSPAERELLIDLLLRLNEHLETR</sequence>
<evidence type="ECO:0000259" key="1">
    <source>
        <dbReference type="PROSITE" id="PS50995"/>
    </source>
</evidence>
<dbReference type="GO" id="GO:0006950">
    <property type="term" value="P:response to stress"/>
    <property type="evidence" value="ECO:0007669"/>
    <property type="project" value="TreeGrafter"/>
</dbReference>
<dbReference type="PANTHER" id="PTHR33164:SF43">
    <property type="entry name" value="HTH-TYPE TRANSCRIPTIONAL REPRESSOR YETL"/>
    <property type="match status" value="1"/>
</dbReference>
<dbReference type="PANTHER" id="PTHR33164">
    <property type="entry name" value="TRANSCRIPTIONAL REGULATOR, MARR FAMILY"/>
    <property type="match status" value="1"/>
</dbReference>
<comment type="caution">
    <text evidence="2">The sequence shown here is derived from an EMBL/GenBank/DDBJ whole genome shotgun (WGS) entry which is preliminary data.</text>
</comment>
<dbReference type="PRINTS" id="PR00598">
    <property type="entry name" value="HTHMARR"/>
</dbReference>
<feature type="domain" description="HTH marR-type" evidence="1">
    <location>
        <begin position="12"/>
        <end position="144"/>
    </location>
</feature>
<dbReference type="Proteomes" id="UP000675781">
    <property type="component" value="Unassembled WGS sequence"/>
</dbReference>
<dbReference type="PROSITE" id="PS50995">
    <property type="entry name" value="HTH_MARR_2"/>
    <property type="match status" value="1"/>
</dbReference>